<name>A0A8H4VQT2_9AGAR</name>
<reference evidence="1 2" key="1">
    <citation type="submission" date="2019-12" db="EMBL/GenBank/DDBJ databases">
        <authorList>
            <person name="Floudas D."/>
            <person name="Bentzer J."/>
            <person name="Ahren D."/>
            <person name="Johansson T."/>
            <person name="Persson P."/>
            <person name="Tunlid A."/>
        </authorList>
    </citation>
    <scope>NUCLEOTIDE SEQUENCE [LARGE SCALE GENOMIC DNA]</scope>
    <source>
        <strain evidence="1 2">CBS 102.39</strain>
    </source>
</reference>
<dbReference type="Proteomes" id="UP000521872">
    <property type="component" value="Unassembled WGS sequence"/>
</dbReference>
<dbReference type="AlphaFoldDB" id="A0A8H4VQT2"/>
<gene>
    <name evidence="1" type="ORF">D9613_004657</name>
</gene>
<organism evidence="1 2">
    <name type="scientific">Agrocybe pediades</name>
    <dbReference type="NCBI Taxonomy" id="84607"/>
    <lineage>
        <taxon>Eukaryota</taxon>
        <taxon>Fungi</taxon>
        <taxon>Dikarya</taxon>
        <taxon>Basidiomycota</taxon>
        <taxon>Agaricomycotina</taxon>
        <taxon>Agaricomycetes</taxon>
        <taxon>Agaricomycetidae</taxon>
        <taxon>Agaricales</taxon>
        <taxon>Agaricineae</taxon>
        <taxon>Strophariaceae</taxon>
        <taxon>Agrocybe</taxon>
    </lineage>
</organism>
<keyword evidence="2" id="KW-1185">Reference proteome</keyword>
<dbReference type="EMBL" id="JAACJL010000016">
    <property type="protein sequence ID" value="KAF4619466.1"/>
    <property type="molecule type" value="Genomic_DNA"/>
</dbReference>
<protein>
    <submittedName>
        <fullName evidence="1">Uncharacterized protein</fullName>
    </submittedName>
</protein>
<sequence length="257" mass="29185">MDENDGTSMLPIGPRELRKRRERKMVDLGTVYYSGKDTDTVKVKFPNIKRLSAITDSLSTAMLLSVIDPREGCVLDWTISDSYDTPPLSWEKAKLLGEGFKKYIPSTPIDTLSITHTDYAFLVQNMIRKAKDISGLRFTLSVVHPDNADWERAATPFLDNLLTVDLTSVKTFELDIVFEDLNISPHTSFIKILYALTSVEIFHANQKTVNAILAIEENHGKTLFPNLKAIHYKITQTVHHFERRNQAGELVEFVMLV</sequence>
<accession>A0A8H4VQT2</accession>
<evidence type="ECO:0000313" key="1">
    <source>
        <dbReference type="EMBL" id="KAF4619466.1"/>
    </source>
</evidence>
<comment type="caution">
    <text evidence="1">The sequence shown here is derived from an EMBL/GenBank/DDBJ whole genome shotgun (WGS) entry which is preliminary data.</text>
</comment>
<proteinExistence type="predicted"/>
<evidence type="ECO:0000313" key="2">
    <source>
        <dbReference type="Proteomes" id="UP000521872"/>
    </source>
</evidence>